<dbReference type="AlphaFoldDB" id="A0A553JHU8"/>
<feature type="domain" description="DUF4158" evidence="6">
    <location>
        <begin position="15"/>
        <end position="173"/>
    </location>
</feature>
<comment type="caution">
    <text evidence="7">The sequence shown here is derived from an EMBL/GenBank/DDBJ whole genome shotgun (WGS) entry which is preliminary data.</text>
</comment>
<evidence type="ECO:0000259" key="5">
    <source>
        <dbReference type="Pfam" id="PF01526"/>
    </source>
</evidence>
<dbReference type="EMBL" id="VKGK01000041">
    <property type="protein sequence ID" value="TRY12035.1"/>
    <property type="molecule type" value="Genomic_DNA"/>
</dbReference>
<proteinExistence type="inferred from homology"/>
<protein>
    <submittedName>
        <fullName evidence="7">Tn3 family transposase</fullName>
    </submittedName>
</protein>
<dbReference type="GO" id="GO:0006313">
    <property type="term" value="P:DNA transposition"/>
    <property type="evidence" value="ECO:0007669"/>
    <property type="project" value="InterPro"/>
</dbReference>
<dbReference type="RefSeq" id="WP_144042410.1">
    <property type="nucleotide sequence ID" value="NZ_BMPL01000046.1"/>
</dbReference>
<reference evidence="8" key="1">
    <citation type="submission" date="2019-07" db="EMBL/GenBank/DDBJ databases">
        <title>Shewanella sp. YLB-08 draft genomic sequence.</title>
        <authorList>
            <person name="Yu L."/>
        </authorList>
    </citation>
    <scope>NUCLEOTIDE SEQUENCE [LARGE SCALE GENOMIC DNA]</scope>
    <source>
        <strain evidence="8">JCM 20706</strain>
    </source>
</reference>
<sequence>MPKHSPRINTSDTVEYRDLYDPPHFNDNDRNYFFNLNDLETSTLNQFRIVQNKAHFILLLGYFKAKPVTLTFTWGMVKSDLTYIYGRYFPKARPIRKNLNKDAKSNIYQKVFSLTGFQRFSEQHQKRLQKQADSAVAIRADNKAVFDECVTFLNQQWIALPALSRIQSVVSQALNKEEERLVTLFNRQLKGSIKDYITALLAPHQTTDEFRTLRSQAKDFTFGEISRELQDKQKLEPIFEQAKDILVQASISDGNITFYSDMFQNYRTSQLKQFSPAKACIYVVSYLCQRYGHINDNLTKGFYRGLRKYGQNASQYSDTQIAQEASRLGKQVKKVSDVLHVLAGGANDETMLAKALLKKIYKILPQSDLASVADFMAKVELDKKQFIWQYYRQNKATIRRNLRRLFLTLEFEIDNAHFELANQVSLAKQEIRQYGEIKTIDEALIRPSDLPYLQNDDPENPTVDPFLFECYLYRKVLQALDNDVCYIHDSHLYRPLDDYLIDRAAQKQLSSSMSLPMLKVTISELSAGLKGLLEEQMKNTSKRINQGENDYVIYSDQTNTIKWSLSVKNPVPIVNNRVFEQFDQIGIIELMRVVNQETNFFDEFTHFQSKYQRTQPNLNDILACILGNGTNFGLYKIANISDRSFNDLRATQANYLRLETLKAANDAISNKTASLPIFEYYQIDEHGQHGSIDGQKFECRFSSLMARYSPKYFGQDKGVSAMTLILNHIPANSKIISADDHESHHIFDLLYNNTSDVKPDILSTDTHGANRYNFAILHFFGYQFAPRYKTFKDHFEKMFQVESTEDAEQLITMRVPIDWELITIEWENICRLMISLGQHKTSQSVLIKKLCRYKSNTATLKALAEFDRAIKAQYILDYIDSETLRRHVQRALNRGEAFHQLRRVIAETNGKKFRGSHHAELTLWNECARLIANCVIHYNAQILSELKEFNEHDGIAENLEALKRISPVAWFHINFSGFYSFADSEKSHDFSALARTVHLEGESI</sequence>
<evidence type="ECO:0000256" key="1">
    <source>
        <dbReference type="ARBA" id="ARBA00009402"/>
    </source>
</evidence>
<keyword evidence="8" id="KW-1185">Reference proteome</keyword>
<dbReference type="InterPro" id="IPR047653">
    <property type="entry name" value="Tn3-like_transpos"/>
</dbReference>
<keyword evidence="3" id="KW-0238">DNA-binding</keyword>
<evidence type="ECO:0000259" key="6">
    <source>
        <dbReference type="Pfam" id="PF13700"/>
    </source>
</evidence>
<dbReference type="GO" id="GO:0003677">
    <property type="term" value="F:DNA binding"/>
    <property type="evidence" value="ECO:0007669"/>
    <property type="project" value="UniProtKB-KW"/>
</dbReference>
<organism evidence="7 8">
    <name type="scientific">Shewanella hanedai</name>
    <name type="common">Alteromonas hanedai</name>
    <dbReference type="NCBI Taxonomy" id="25"/>
    <lineage>
        <taxon>Bacteria</taxon>
        <taxon>Pseudomonadati</taxon>
        <taxon>Pseudomonadota</taxon>
        <taxon>Gammaproteobacteria</taxon>
        <taxon>Alteromonadales</taxon>
        <taxon>Shewanellaceae</taxon>
        <taxon>Shewanella</taxon>
    </lineage>
</organism>
<accession>A0A553JHU8</accession>
<dbReference type="Pfam" id="PF13700">
    <property type="entry name" value="DUF4158"/>
    <property type="match status" value="1"/>
</dbReference>
<evidence type="ECO:0000313" key="8">
    <source>
        <dbReference type="Proteomes" id="UP000318126"/>
    </source>
</evidence>
<dbReference type="OrthoDB" id="5292689at2"/>
<dbReference type="InterPro" id="IPR002513">
    <property type="entry name" value="Tn3_Tnp_DDE_dom"/>
</dbReference>
<evidence type="ECO:0000256" key="2">
    <source>
        <dbReference type="ARBA" id="ARBA00022578"/>
    </source>
</evidence>
<dbReference type="InterPro" id="IPR025296">
    <property type="entry name" value="DUF4158"/>
</dbReference>
<comment type="similarity">
    <text evidence="1">Belongs to the transposase 7 family.</text>
</comment>
<evidence type="ECO:0000256" key="3">
    <source>
        <dbReference type="ARBA" id="ARBA00023125"/>
    </source>
</evidence>
<keyword evidence="2" id="KW-0815">Transposition</keyword>
<dbReference type="Pfam" id="PF01526">
    <property type="entry name" value="DDE_Tnp_Tn3"/>
    <property type="match status" value="1"/>
</dbReference>
<keyword evidence="4" id="KW-0233">DNA recombination</keyword>
<evidence type="ECO:0000256" key="4">
    <source>
        <dbReference type="ARBA" id="ARBA00023172"/>
    </source>
</evidence>
<name>A0A553JHU8_SHEHA</name>
<feature type="domain" description="Tn3 transposase DDE" evidence="5">
    <location>
        <begin position="589"/>
        <end position="979"/>
    </location>
</feature>
<dbReference type="GO" id="GO:0004803">
    <property type="term" value="F:transposase activity"/>
    <property type="evidence" value="ECO:0007669"/>
    <property type="project" value="InterPro"/>
</dbReference>
<dbReference type="NCBIfam" id="NF033527">
    <property type="entry name" value="transpos_Tn3"/>
    <property type="match status" value="1"/>
</dbReference>
<evidence type="ECO:0000313" key="7">
    <source>
        <dbReference type="EMBL" id="TRY12035.1"/>
    </source>
</evidence>
<gene>
    <name evidence="7" type="ORF">FN961_22550</name>
</gene>
<dbReference type="Proteomes" id="UP000318126">
    <property type="component" value="Unassembled WGS sequence"/>
</dbReference>